<organism evidence="2 3">
    <name type="scientific">Synechococcus sp. (strain ATCC 27144 / PCC 6301 / SAUG 1402/1)</name>
    <name type="common">Anacystis nidulans</name>
    <dbReference type="NCBI Taxonomy" id="269084"/>
    <lineage>
        <taxon>Bacteria</taxon>
        <taxon>Bacillati</taxon>
        <taxon>Cyanobacteriota</taxon>
        <taxon>Cyanophyceae</taxon>
        <taxon>Synechococcales</taxon>
        <taxon>Synechococcaceae</taxon>
        <taxon>Synechococcus</taxon>
    </lineage>
</organism>
<dbReference type="KEGG" id="syc:syc0769_c"/>
<dbReference type="InterPro" id="IPR011112">
    <property type="entry name" value="Rho-like_N"/>
</dbReference>
<name>A0A0H3K4A1_SYNP6</name>
<accession>A0A0H3K4A1</accession>
<feature type="domain" description="Rho termination factor-like N-terminal" evidence="1">
    <location>
        <begin position="167"/>
        <end position="197"/>
    </location>
</feature>
<dbReference type="Gene3D" id="1.10.720.10">
    <property type="match status" value="1"/>
</dbReference>
<gene>
    <name evidence="2" type="ordered locus">syc0769_c</name>
</gene>
<proteinExistence type="predicted"/>
<dbReference type="GO" id="GO:0006353">
    <property type="term" value="P:DNA-templated transcription termination"/>
    <property type="evidence" value="ECO:0007669"/>
    <property type="project" value="InterPro"/>
</dbReference>
<dbReference type="Pfam" id="PF07498">
    <property type="entry name" value="Rho_N"/>
    <property type="match status" value="1"/>
</dbReference>
<sequence>MITSPASAGLVCPCRRDPRNLVDGRQNLLLLYGSRSRRSTHSAIAALHIPEIHTMKNTFTHTAGLAQLMLMLACAVIAEYAPVAGRHLGRWAGRTIVAGRIARRWYNTHLAHRVAIAEYGFRRFVAEQLGEEAPALRAAIEPWALTVYMVQTHTAAVDANIPTVCASMTIRELKAIAQQRQIPNWSRMRKADLLAALS</sequence>
<evidence type="ECO:0000259" key="1">
    <source>
        <dbReference type="Pfam" id="PF07498"/>
    </source>
</evidence>
<evidence type="ECO:0000313" key="3">
    <source>
        <dbReference type="Proteomes" id="UP000001175"/>
    </source>
</evidence>
<reference evidence="2 3" key="1">
    <citation type="journal article" date="2007" name="Photosyn. Res.">
        <title>Complete nucleotide sequence of the freshwater unicellular cyanobacterium Synechococcus elongatus PCC 6301 chromosome: gene content and organization.</title>
        <authorList>
            <person name="Sugita C."/>
            <person name="Ogata K."/>
            <person name="Shikata M."/>
            <person name="Jikuya H."/>
            <person name="Takano J."/>
            <person name="Furumichi M."/>
            <person name="Kanehisa M."/>
            <person name="Omata T."/>
            <person name="Sugiura M."/>
            <person name="Sugita M."/>
        </authorList>
    </citation>
    <scope>NUCLEOTIDE SEQUENCE [LARGE SCALE GENOMIC DNA]</scope>
    <source>
        <strain evidence="3">ATCC 27144 / PCC 6301 / SAUG 1402/1</strain>
    </source>
</reference>
<dbReference type="AlphaFoldDB" id="A0A0H3K4A1"/>
<evidence type="ECO:0000313" key="2">
    <source>
        <dbReference type="EMBL" id="BAD78959.1"/>
    </source>
</evidence>
<dbReference type="Proteomes" id="UP000001175">
    <property type="component" value="Chromosome"/>
</dbReference>
<protein>
    <recommendedName>
        <fullName evidence="1">Rho termination factor-like N-terminal domain-containing protein</fullName>
    </recommendedName>
</protein>
<dbReference type="EMBL" id="AP008231">
    <property type="protein sequence ID" value="BAD78959.1"/>
    <property type="molecule type" value="Genomic_DNA"/>
</dbReference>